<comment type="cofactor">
    <cofactor evidence="1 7">
        <name>FAD</name>
        <dbReference type="ChEBI" id="CHEBI:57692"/>
    </cofactor>
</comment>
<protein>
    <recommendedName>
        <fullName evidence="10">Glucose-methanol-choline oxidoreductase N-terminal domain-containing protein</fullName>
    </recommendedName>
</protein>
<keyword evidence="5" id="KW-0560">Oxidoreductase</keyword>
<dbReference type="InterPro" id="IPR000172">
    <property type="entry name" value="GMC_OxRdtase_N"/>
</dbReference>
<dbReference type="EMBL" id="JAGHQL010000001">
    <property type="protein sequence ID" value="KAH0547745.1"/>
    <property type="molecule type" value="Genomic_DNA"/>
</dbReference>
<dbReference type="Pfam" id="PF00732">
    <property type="entry name" value="GMC_oxred_N"/>
    <property type="match status" value="1"/>
</dbReference>
<evidence type="ECO:0000256" key="9">
    <source>
        <dbReference type="SAM" id="SignalP"/>
    </source>
</evidence>
<evidence type="ECO:0000256" key="7">
    <source>
        <dbReference type="PIRSR" id="PIRSR000137-2"/>
    </source>
</evidence>
<evidence type="ECO:0000313" key="11">
    <source>
        <dbReference type="EMBL" id="KAH0547745.1"/>
    </source>
</evidence>
<reference evidence="11" key="1">
    <citation type="submission" date="2021-03" db="EMBL/GenBank/DDBJ databases">
        <title>Comparative genomics and phylogenomic investigation of the class Geoglossomycetes provide insights into ecological specialization and systematics.</title>
        <authorList>
            <person name="Melie T."/>
            <person name="Pirro S."/>
            <person name="Miller A.N."/>
            <person name="Quandt A."/>
        </authorList>
    </citation>
    <scope>NUCLEOTIDE SEQUENCE</scope>
    <source>
        <strain evidence="11">GBOQ0MN5Z8</strain>
    </source>
</reference>
<keyword evidence="3 8" id="KW-0285">Flavoprotein</keyword>
<keyword evidence="4 7" id="KW-0274">FAD</keyword>
<dbReference type="OrthoDB" id="269227at2759"/>
<proteinExistence type="inferred from homology"/>
<evidence type="ECO:0000256" key="8">
    <source>
        <dbReference type="RuleBase" id="RU003968"/>
    </source>
</evidence>
<dbReference type="Pfam" id="PF05199">
    <property type="entry name" value="GMC_oxred_C"/>
    <property type="match status" value="1"/>
</dbReference>
<gene>
    <name evidence="11" type="ORF">FGG08_000002</name>
</gene>
<feature type="chain" id="PRO_5040443276" description="Glucose-methanol-choline oxidoreductase N-terminal domain-containing protein" evidence="9">
    <location>
        <begin position="22"/>
        <end position="679"/>
    </location>
</feature>
<comment type="caution">
    <text evidence="11">The sequence shown here is derived from an EMBL/GenBank/DDBJ whole genome shotgun (WGS) entry which is preliminary data.</text>
</comment>
<feature type="domain" description="Glucose-methanol-choline oxidoreductase N-terminal" evidence="10">
    <location>
        <begin position="109"/>
        <end position="132"/>
    </location>
</feature>
<feature type="active site" description="Proton acceptor" evidence="6">
    <location>
        <position position="584"/>
    </location>
</feature>
<evidence type="ECO:0000256" key="3">
    <source>
        <dbReference type="ARBA" id="ARBA00022630"/>
    </source>
</evidence>
<dbReference type="PIRSF" id="PIRSF000137">
    <property type="entry name" value="Alcohol_oxidase"/>
    <property type="match status" value="1"/>
</dbReference>
<dbReference type="GO" id="GO:0050660">
    <property type="term" value="F:flavin adenine dinucleotide binding"/>
    <property type="evidence" value="ECO:0007669"/>
    <property type="project" value="InterPro"/>
</dbReference>
<dbReference type="SUPFAM" id="SSF51905">
    <property type="entry name" value="FAD/NAD(P)-binding domain"/>
    <property type="match status" value="1"/>
</dbReference>
<evidence type="ECO:0000259" key="10">
    <source>
        <dbReference type="PROSITE" id="PS00623"/>
    </source>
</evidence>
<accession>A0A9P8I4I2</accession>
<dbReference type="PANTHER" id="PTHR11552:SF115">
    <property type="entry name" value="DEHYDROGENASE XPTC-RELATED"/>
    <property type="match status" value="1"/>
</dbReference>
<feature type="active site" description="Proton donor" evidence="6">
    <location>
        <position position="541"/>
    </location>
</feature>
<dbReference type="PROSITE" id="PS00623">
    <property type="entry name" value="GMC_OXRED_1"/>
    <property type="match status" value="1"/>
</dbReference>
<comment type="similarity">
    <text evidence="2 8">Belongs to the GMC oxidoreductase family.</text>
</comment>
<feature type="binding site" evidence="7">
    <location>
        <position position="111"/>
    </location>
    <ligand>
        <name>FAD</name>
        <dbReference type="ChEBI" id="CHEBI:57692"/>
    </ligand>
</feature>
<dbReference type="SUPFAM" id="SSF54373">
    <property type="entry name" value="FAD-linked reductases, C-terminal domain"/>
    <property type="match status" value="1"/>
</dbReference>
<dbReference type="PANTHER" id="PTHR11552">
    <property type="entry name" value="GLUCOSE-METHANOL-CHOLINE GMC OXIDOREDUCTASE"/>
    <property type="match status" value="1"/>
</dbReference>
<evidence type="ECO:0000313" key="12">
    <source>
        <dbReference type="Proteomes" id="UP000698800"/>
    </source>
</evidence>
<evidence type="ECO:0000256" key="2">
    <source>
        <dbReference type="ARBA" id="ARBA00010790"/>
    </source>
</evidence>
<dbReference type="Gene3D" id="4.10.450.10">
    <property type="entry name" value="Glucose Oxidase, domain 2"/>
    <property type="match status" value="1"/>
</dbReference>
<evidence type="ECO:0000256" key="4">
    <source>
        <dbReference type="ARBA" id="ARBA00022827"/>
    </source>
</evidence>
<dbReference type="Gene3D" id="3.30.560.10">
    <property type="entry name" value="Glucose Oxidase, domain 3"/>
    <property type="match status" value="1"/>
</dbReference>
<dbReference type="InterPro" id="IPR012132">
    <property type="entry name" value="GMC_OxRdtase"/>
</dbReference>
<evidence type="ECO:0000256" key="1">
    <source>
        <dbReference type="ARBA" id="ARBA00001974"/>
    </source>
</evidence>
<dbReference type="InterPro" id="IPR036188">
    <property type="entry name" value="FAD/NAD-bd_sf"/>
</dbReference>
<dbReference type="Proteomes" id="UP000698800">
    <property type="component" value="Unassembled WGS sequence"/>
</dbReference>
<evidence type="ECO:0000256" key="5">
    <source>
        <dbReference type="ARBA" id="ARBA00023002"/>
    </source>
</evidence>
<dbReference type="InterPro" id="IPR007867">
    <property type="entry name" value="GMC_OxRtase_C"/>
</dbReference>
<sequence>MSPCFFASLTPLLCCFSFVLGTGPGAVLLPSYDYVIVGGGISGLVVANRLSEDPTKSILVLEAGDLDNYEEFIQVPQFVGTNIGSQYDWKLSTVPQSFLDNVTRPMPQGKVLGGGSILNAMCWNRGGIDDYDTWGDLGNNPGWSWHDLLPYFIKSENYTPVFSNVIAQEFSINYWPSKHGYNGPVRVSYPKFFYNQTKNFFKALNLLGVPTAFDPNDGTSSGAFFIPTDIHPENQTRSDARRTYYDPYVNRPNFHVVTRRHVTRVLFDGSGDISPNSGGLEEGELGGPVDARSVRLRVAGVEFATEASAARETVGANIEVIIAAGALHSAQLLQLSGVGPKPLLDNYDIPVLIDLPGVGTNLQDHYLVGTFYPWPWTAGSPNGVAFPSLPSITNTSADILNSADIQADDQYLVANSDPTVVAGYHDQKNALIRLLSSENVGAYEIISNNIGSLTVSIMHPFSRGTVEIGSSDPFDDPIIDPRYGSNPVDLQILVEALKFNRKILATPPMVELRPAQFVPPVNADDDALMQVVKNGIRTEFHPSGTCAMLPLEKGGVVDTRLVVWGTQNLRIVDAGIFPLIPAAHLQATVYAVAEKAADIIKADYAEQSPEPLAFGPSSPEPISTFISIPVTVATASLVADPGPSSEPPSQPPSPGLTAIASLAAWARKNIVDYFIQLRF</sequence>
<organism evidence="11 12">
    <name type="scientific">Glutinoglossum americanum</name>
    <dbReference type="NCBI Taxonomy" id="1670608"/>
    <lineage>
        <taxon>Eukaryota</taxon>
        <taxon>Fungi</taxon>
        <taxon>Dikarya</taxon>
        <taxon>Ascomycota</taxon>
        <taxon>Pezizomycotina</taxon>
        <taxon>Geoglossomycetes</taxon>
        <taxon>Geoglossales</taxon>
        <taxon>Geoglossaceae</taxon>
        <taxon>Glutinoglossum</taxon>
    </lineage>
</organism>
<evidence type="ECO:0000256" key="6">
    <source>
        <dbReference type="PIRSR" id="PIRSR000137-1"/>
    </source>
</evidence>
<keyword evidence="12" id="KW-1185">Reference proteome</keyword>
<dbReference type="GO" id="GO:0044550">
    <property type="term" value="P:secondary metabolite biosynthetic process"/>
    <property type="evidence" value="ECO:0007669"/>
    <property type="project" value="TreeGrafter"/>
</dbReference>
<dbReference type="InterPro" id="IPR027424">
    <property type="entry name" value="Glucose_Oxidase_domain_2"/>
</dbReference>
<feature type="signal peptide" evidence="9">
    <location>
        <begin position="1"/>
        <end position="21"/>
    </location>
</feature>
<keyword evidence="9" id="KW-0732">Signal</keyword>
<dbReference type="Gene3D" id="3.50.50.60">
    <property type="entry name" value="FAD/NAD(P)-binding domain"/>
    <property type="match status" value="1"/>
</dbReference>
<feature type="binding site" evidence="7">
    <location>
        <position position="262"/>
    </location>
    <ligand>
        <name>FAD</name>
        <dbReference type="ChEBI" id="CHEBI:57692"/>
    </ligand>
</feature>
<dbReference type="AlphaFoldDB" id="A0A9P8I4I2"/>
<dbReference type="GO" id="GO:0016614">
    <property type="term" value="F:oxidoreductase activity, acting on CH-OH group of donors"/>
    <property type="evidence" value="ECO:0007669"/>
    <property type="project" value="InterPro"/>
</dbReference>
<name>A0A9P8I4I2_9PEZI</name>